<comment type="function">
    <text evidence="9">Catalyzes the phosphorylation of the position 2 hydroxy group of 4-diphosphocytidyl-2C-methyl-D-erythritol.</text>
</comment>
<dbReference type="Proteomes" id="UP001167831">
    <property type="component" value="Unassembled WGS sequence"/>
</dbReference>
<dbReference type="InterPro" id="IPR020568">
    <property type="entry name" value="Ribosomal_Su5_D2-typ_SF"/>
</dbReference>
<dbReference type="Proteomes" id="UP001168478">
    <property type="component" value="Unassembled WGS sequence"/>
</dbReference>
<evidence type="ECO:0000259" key="10">
    <source>
        <dbReference type="Pfam" id="PF00288"/>
    </source>
</evidence>
<dbReference type="GO" id="GO:0050515">
    <property type="term" value="F:4-(cytidine 5'-diphospho)-2-C-methyl-D-erythritol kinase activity"/>
    <property type="evidence" value="ECO:0007669"/>
    <property type="project" value="UniProtKB-UniRule"/>
</dbReference>
<proteinExistence type="inferred from homology"/>
<comment type="similarity">
    <text evidence="1 9">Belongs to the GHMP kinase family. IspE subfamily.</text>
</comment>
<name>A0AAW7JHZ7_9BACT</name>
<dbReference type="InterPro" id="IPR036554">
    <property type="entry name" value="GHMP_kinase_C_sf"/>
</dbReference>
<evidence type="ECO:0000256" key="9">
    <source>
        <dbReference type="HAMAP-Rule" id="MF_00061"/>
    </source>
</evidence>
<feature type="active site" evidence="9">
    <location>
        <position position="8"/>
    </location>
</feature>
<accession>A0AAW7JHZ7</accession>
<dbReference type="AlphaFoldDB" id="A0AAW7JHZ7"/>
<comment type="pathway">
    <text evidence="9">Isoprenoid biosynthesis; isopentenyl diphosphate biosynthesis via DXP pathway; isopentenyl diphosphate from 1-deoxy-D-xylulose 5-phosphate: step 3/6.</text>
</comment>
<evidence type="ECO:0000313" key="13">
    <source>
        <dbReference type="EMBL" id="MDN0025473.1"/>
    </source>
</evidence>
<sequence>MLVSPCAKLNLGLNVVERRADGYHNLETVFIPVPLYDALEINVMDERFPSETACDIKISGNKIDCEDKDNIIVKAYNIIASDYDIPRIHVHLFKNIPSQAGLGGGSSDAAYMLRALDDLFGLNIGNHRLKEYAARLGADCAFFIDSKPAFATGIGSCLTPVNMATTLTGYYAVIIKPSVAISTKEAYAHIHPHYPEMCCRDIVGQPVETWKDLLSNDFEEQAFKDYPELQEIKNTLYSNGAVYAQMSGSGSAMFGLFKEHPYSVESLFKHYYTTTLKLQY</sequence>
<dbReference type="InterPro" id="IPR014721">
    <property type="entry name" value="Ribsml_uS5_D2-typ_fold_subgr"/>
</dbReference>
<reference evidence="13" key="2">
    <citation type="submission" date="2023-08" db="EMBL/GenBank/DDBJ databases">
        <title>Identification and characterization of horizontal gene transfer across gut microbiota members of farm animals based on homology search.</title>
        <authorList>
            <person name="Schwarzerova J."/>
            <person name="Nykrynova M."/>
            <person name="Jureckova K."/>
            <person name="Cejkova D."/>
            <person name="Rychlik I."/>
        </authorList>
    </citation>
    <scope>NUCLEOTIDE SEQUENCE</scope>
    <source>
        <strain evidence="13">ET15</strain>
        <strain evidence="12">ET37</strain>
    </source>
</reference>
<feature type="active site" evidence="9">
    <location>
        <position position="139"/>
    </location>
</feature>
<evidence type="ECO:0000313" key="15">
    <source>
        <dbReference type="Proteomes" id="UP001168478"/>
    </source>
</evidence>
<dbReference type="EMBL" id="JAUEIE010000004">
    <property type="protein sequence ID" value="MDN0022530.1"/>
    <property type="molecule type" value="Genomic_DNA"/>
</dbReference>
<dbReference type="HAMAP" id="MF_00061">
    <property type="entry name" value="IspE"/>
    <property type="match status" value="1"/>
</dbReference>
<feature type="domain" description="GHMP kinase C-terminal" evidence="11">
    <location>
        <begin position="208"/>
        <end position="260"/>
    </location>
</feature>
<evidence type="ECO:0000313" key="12">
    <source>
        <dbReference type="EMBL" id="MDN0022530.1"/>
    </source>
</evidence>
<dbReference type="GO" id="GO:0019288">
    <property type="term" value="P:isopentenyl diphosphate biosynthetic process, methylerythritol 4-phosphate pathway"/>
    <property type="evidence" value="ECO:0007669"/>
    <property type="project" value="UniProtKB-UniRule"/>
</dbReference>
<evidence type="ECO:0000256" key="2">
    <source>
        <dbReference type="ARBA" id="ARBA00012052"/>
    </source>
</evidence>
<evidence type="ECO:0000256" key="8">
    <source>
        <dbReference type="ARBA" id="ARBA00032554"/>
    </source>
</evidence>
<dbReference type="EC" id="2.7.1.148" evidence="2 9"/>
<evidence type="ECO:0000259" key="11">
    <source>
        <dbReference type="Pfam" id="PF08544"/>
    </source>
</evidence>
<dbReference type="NCBIfam" id="TIGR00154">
    <property type="entry name" value="ispE"/>
    <property type="match status" value="1"/>
</dbReference>
<dbReference type="GO" id="GO:0016114">
    <property type="term" value="P:terpenoid biosynthetic process"/>
    <property type="evidence" value="ECO:0007669"/>
    <property type="project" value="UniProtKB-UniRule"/>
</dbReference>
<comment type="catalytic activity">
    <reaction evidence="9">
        <text>4-CDP-2-C-methyl-D-erythritol + ATP = 4-CDP-2-C-methyl-D-erythritol 2-phosphate + ADP + H(+)</text>
        <dbReference type="Rhea" id="RHEA:18437"/>
        <dbReference type="ChEBI" id="CHEBI:15378"/>
        <dbReference type="ChEBI" id="CHEBI:30616"/>
        <dbReference type="ChEBI" id="CHEBI:57823"/>
        <dbReference type="ChEBI" id="CHEBI:57919"/>
        <dbReference type="ChEBI" id="CHEBI:456216"/>
        <dbReference type="EC" id="2.7.1.148"/>
    </reaction>
</comment>
<evidence type="ECO:0000256" key="3">
    <source>
        <dbReference type="ARBA" id="ARBA00017473"/>
    </source>
</evidence>
<reference evidence="13" key="1">
    <citation type="submission" date="2023-06" db="EMBL/GenBank/DDBJ databases">
        <authorList>
            <person name="Zeman M."/>
            <person name="Kubasova T."/>
            <person name="Jahodarova E."/>
            <person name="Nykrynova M."/>
            <person name="Rychlik I."/>
        </authorList>
    </citation>
    <scope>NUCLEOTIDE SEQUENCE</scope>
    <source>
        <strain evidence="13">ET15</strain>
        <strain evidence="12">ET37</strain>
    </source>
</reference>
<evidence type="ECO:0000256" key="7">
    <source>
        <dbReference type="ARBA" id="ARBA00022840"/>
    </source>
</evidence>
<organism evidence="13 15">
    <name type="scientific">Leyella lascolaii</name>
    <dbReference type="NCBI Taxonomy" id="1776379"/>
    <lineage>
        <taxon>Bacteria</taxon>
        <taxon>Pseudomonadati</taxon>
        <taxon>Bacteroidota</taxon>
        <taxon>Bacteroidia</taxon>
        <taxon>Bacteroidales</taxon>
        <taxon>Prevotellaceae</taxon>
        <taxon>Leyella</taxon>
    </lineage>
</organism>
<dbReference type="Pfam" id="PF08544">
    <property type="entry name" value="GHMP_kinases_C"/>
    <property type="match status" value="1"/>
</dbReference>
<dbReference type="PIRSF" id="PIRSF010376">
    <property type="entry name" value="IspE"/>
    <property type="match status" value="1"/>
</dbReference>
<dbReference type="Gene3D" id="3.30.230.10">
    <property type="match status" value="1"/>
</dbReference>
<gene>
    <name evidence="9 13" type="primary">ispE</name>
    <name evidence="12" type="ORF">QVN81_05750</name>
    <name evidence="13" type="ORF">QVN84_08075</name>
</gene>
<evidence type="ECO:0000256" key="5">
    <source>
        <dbReference type="ARBA" id="ARBA00022741"/>
    </source>
</evidence>
<feature type="domain" description="GHMP kinase N-terminal" evidence="10">
    <location>
        <begin position="70"/>
        <end position="144"/>
    </location>
</feature>
<keyword evidence="4 9" id="KW-0808">Transferase</keyword>
<keyword evidence="14" id="KW-1185">Reference proteome</keyword>
<dbReference type="GO" id="GO:0005524">
    <property type="term" value="F:ATP binding"/>
    <property type="evidence" value="ECO:0007669"/>
    <property type="project" value="UniProtKB-UniRule"/>
</dbReference>
<dbReference type="InterPro" id="IPR013750">
    <property type="entry name" value="GHMP_kinase_C_dom"/>
</dbReference>
<feature type="binding site" evidence="9">
    <location>
        <begin position="97"/>
        <end position="107"/>
    </location>
    <ligand>
        <name>ATP</name>
        <dbReference type="ChEBI" id="CHEBI:30616"/>
    </ligand>
</feature>
<dbReference type="PANTHER" id="PTHR43527:SF2">
    <property type="entry name" value="4-DIPHOSPHOCYTIDYL-2-C-METHYL-D-ERYTHRITOL KINASE, CHLOROPLASTIC"/>
    <property type="match status" value="1"/>
</dbReference>
<keyword evidence="9" id="KW-0414">Isoprene biosynthesis</keyword>
<comment type="caution">
    <text evidence="13">The sequence shown here is derived from an EMBL/GenBank/DDBJ whole genome shotgun (WGS) entry which is preliminary data.</text>
</comment>
<dbReference type="InterPro" id="IPR004424">
    <property type="entry name" value="IspE"/>
</dbReference>
<keyword evidence="7 9" id="KW-0067">ATP-binding</keyword>
<protein>
    <recommendedName>
        <fullName evidence="3 9">4-diphosphocytidyl-2-C-methyl-D-erythritol kinase</fullName>
        <shortName evidence="9">CMK</shortName>
        <ecNumber evidence="2 9">2.7.1.148</ecNumber>
    </recommendedName>
    <alternativeName>
        <fullName evidence="8 9">4-(cytidine-5'-diphospho)-2-C-methyl-D-erythritol kinase</fullName>
    </alternativeName>
</protein>
<dbReference type="InterPro" id="IPR006204">
    <property type="entry name" value="GHMP_kinase_N_dom"/>
</dbReference>
<evidence type="ECO:0000313" key="14">
    <source>
        <dbReference type="Proteomes" id="UP001167831"/>
    </source>
</evidence>
<evidence type="ECO:0000256" key="1">
    <source>
        <dbReference type="ARBA" id="ARBA00009684"/>
    </source>
</evidence>
<dbReference type="SUPFAM" id="SSF55060">
    <property type="entry name" value="GHMP Kinase, C-terminal domain"/>
    <property type="match status" value="1"/>
</dbReference>
<dbReference type="EMBL" id="JAUEIF010000006">
    <property type="protein sequence ID" value="MDN0025473.1"/>
    <property type="molecule type" value="Genomic_DNA"/>
</dbReference>
<dbReference type="Gene3D" id="3.30.70.890">
    <property type="entry name" value="GHMP kinase, C-terminal domain"/>
    <property type="match status" value="1"/>
</dbReference>
<dbReference type="SUPFAM" id="SSF54211">
    <property type="entry name" value="Ribosomal protein S5 domain 2-like"/>
    <property type="match status" value="1"/>
</dbReference>
<evidence type="ECO:0000256" key="6">
    <source>
        <dbReference type="ARBA" id="ARBA00022777"/>
    </source>
</evidence>
<dbReference type="Pfam" id="PF00288">
    <property type="entry name" value="GHMP_kinases_N"/>
    <property type="match status" value="1"/>
</dbReference>
<evidence type="ECO:0000256" key="4">
    <source>
        <dbReference type="ARBA" id="ARBA00022679"/>
    </source>
</evidence>
<keyword evidence="6 9" id="KW-0418">Kinase</keyword>
<dbReference type="RefSeq" id="WP_068856571.1">
    <property type="nucleotide sequence ID" value="NZ_JAUEIE010000004.1"/>
</dbReference>
<keyword evidence="5 9" id="KW-0547">Nucleotide-binding</keyword>
<dbReference type="PANTHER" id="PTHR43527">
    <property type="entry name" value="4-DIPHOSPHOCYTIDYL-2-C-METHYL-D-ERYTHRITOL KINASE, CHLOROPLASTIC"/>
    <property type="match status" value="1"/>
</dbReference>